<dbReference type="GO" id="GO:0003978">
    <property type="term" value="F:UDP-glucose 4-epimerase activity"/>
    <property type="evidence" value="ECO:0007669"/>
    <property type="project" value="UniProtKB-EC"/>
</dbReference>
<organism evidence="3 4">
    <name type="scientific">Caldalkalibacillus horti</name>
    <dbReference type="NCBI Taxonomy" id="77523"/>
    <lineage>
        <taxon>Bacteria</taxon>
        <taxon>Bacillati</taxon>
        <taxon>Bacillota</taxon>
        <taxon>Bacilli</taxon>
        <taxon>Bacillales</taxon>
        <taxon>Bacillaceae</taxon>
        <taxon>Caldalkalibacillus</taxon>
    </lineage>
</organism>
<dbReference type="SUPFAM" id="SSF51735">
    <property type="entry name" value="NAD(P)-binding Rossmann-fold domains"/>
    <property type="match status" value="1"/>
</dbReference>
<keyword evidence="3" id="KW-0413">Isomerase</keyword>
<sequence>MKVLVTGGSGFIGSHIVDLLLEEGFKVIVVDNLSTGNLGFLPSNVPIYPIDICDERIDRVFAAEKPQIVMHQAAQIDISKSIKKPVLDAKINILGTINLLQTATKHHVHKFIYASTCASYGEPNSSLITEDHPTIPISLYGNSKYLGEKYVETFHRLYQMEYSILRYANVYGPRQGSKGEGGVVSIFLKNMLDNKAPVIFGDGKQTRDFVYVKDVARANVAAISNGAGKTMNISTGIATSILQLYEKLRVHTGFVEPAQYREIRQGDILNSCLDPTQAYNYLKWTPKYTFDQGINETIMFYRQ</sequence>
<dbReference type="RefSeq" id="WP_307397581.1">
    <property type="nucleotide sequence ID" value="NZ_BAAADK010000047.1"/>
</dbReference>
<evidence type="ECO:0000313" key="3">
    <source>
        <dbReference type="EMBL" id="MDQ0168099.1"/>
    </source>
</evidence>
<dbReference type="Gene3D" id="3.90.25.10">
    <property type="entry name" value="UDP-galactose 4-epimerase, domain 1"/>
    <property type="match status" value="1"/>
</dbReference>
<comment type="similarity">
    <text evidence="1">Belongs to the NAD(P)-dependent epimerase/dehydratase family.</text>
</comment>
<evidence type="ECO:0000313" key="4">
    <source>
        <dbReference type="Proteomes" id="UP001235840"/>
    </source>
</evidence>
<proteinExistence type="inferred from homology"/>
<comment type="caution">
    <text evidence="3">The sequence shown here is derived from an EMBL/GenBank/DDBJ whole genome shotgun (WGS) entry which is preliminary data.</text>
</comment>
<accession>A0ABT9W4C5</accession>
<dbReference type="Proteomes" id="UP001235840">
    <property type="component" value="Unassembled WGS sequence"/>
</dbReference>
<dbReference type="EMBL" id="JAUSTY010000024">
    <property type="protein sequence ID" value="MDQ0168099.1"/>
    <property type="molecule type" value="Genomic_DNA"/>
</dbReference>
<dbReference type="InterPro" id="IPR036291">
    <property type="entry name" value="NAD(P)-bd_dom_sf"/>
</dbReference>
<dbReference type="Gene3D" id="3.40.50.720">
    <property type="entry name" value="NAD(P)-binding Rossmann-like Domain"/>
    <property type="match status" value="1"/>
</dbReference>
<dbReference type="InterPro" id="IPR001509">
    <property type="entry name" value="Epimerase_deHydtase"/>
</dbReference>
<evidence type="ECO:0000259" key="2">
    <source>
        <dbReference type="Pfam" id="PF01370"/>
    </source>
</evidence>
<dbReference type="EC" id="5.1.3.2" evidence="3"/>
<protein>
    <submittedName>
        <fullName evidence="3">UDP-glucose 4-epimerase</fullName>
        <ecNumber evidence="3">5.1.3.2</ecNumber>
    </submittedName>
</protein>
<gene>
    <name evidence="3" type="ORF">J2S11_004051</name>
</gene>
<keyword evidence="4" id="KW-1185">Reference proteome</keyword>
<name>A0ABT9W4C5_9BACI</name>
<dbReference type="Pfam" id="PF01370">
    <property type="entry name" value="Epimerase"/>
    <property type="match status" value="1"/>
</dbReference>
<feature type="domain" description="NAD-dependent epimerase/dehydratase" evidence="2">
    <location>
        <begin position="3"/>
        <end position="233"/>
    </location>
</feature>
<dbReference type="PANTHER" id="PTHR43000">
    <property type="entry name" value="DTDP-D-GLUCOSE 4,6-DEHYDRATASE-RELATED"/>
    <property type="match status" value="1"/>
</dbReference>
<reference evidence="3 4" key="1">
    <citation type="submission" date="2023-07" db="EMBL/GenBank/DDBJ databases">
        <title>Genomic Encyclopedia of Type Strains, Phase IV (KMG-IV): sequencing the most valuable type-strain genomes for metagenomic binning, comparative biology and taxonomic classification.</title>
        <authorList>
            <person name="Goeker M."/>
        </authorList>
    </citation>
    <scope>NUCLEOTIDE SEQUENCE [LARGE SCALE GENOMIC DNA]</scope>
    <source>
        <strain evidence="3 4">DSM 12751</strain>
    </source>
</reference>
<evidence type="ECO:0000256" key="1">
    <source>
        <dbReference type="ARBA" id="ARBA00007637"/>
    </source>
</evidence>